<sequence length="455" mass="50391">MTTGNVTIQIGYYPKSGDNVKLDTKGYYYESGKVRVNLTDEWFPDPEGIYRKFTHTPEDSCTIGDIKKGGTSQNGFGALSSYSSVSVYYWLLDNEHEKPLLIQLGSENEYYIYSGNTWSKDGGINTTTLKSKLDKENCTKNGAHVVDLSQKHGNSSGTTCECPSCNRPSFQVYKSSDSGGTPYYGHTITSISGFKNFGTWQRGLPSIRAVGVIFVYWYNSGTNPLLSVYQRTGNPRFFRKSADNVNSWIEVTDKSPPKETLPTPQIPLDLSKSSGITYDGGSSSISITVLVSPISDGYSKFEHSFRGTSFTISEIKHGQTTQLSGISSSNPLLSVSAYYLGVNDPKTLPMPLLVELRSSGSNTFKYFCRETKDAHTWSKYSGSGGGTGQLRDNALKQALDTLKKAPGRLCNGREFEAKIPAAKCDLGNFRLRLPSEFKGGIFKWQIRKTYNRWIQ</sequence>
<comment type="caution">
    <text evidence="1">The sequence shown here is derived from an EMBL/GenBank/DDBJ whole genome shotgun (WGS) entry which is preliminary data.</text>
</comment>
<accession>L1LBU1</accession>
<dbReference type="RefSeq" id="XP_004832191.1">
    <property type="nucleotide sequence ID" value="XM_004832134.1"/>
</dbReference>
<name>L1LBU1_THEEQ</name>
<evidence type="ECO:0000313" key="2">
    <source>
        <dbReference type="Proteomes" id="UP000031512"/>
    </source>
</evidence>
<proteinExistence type="predicted"/>
<dbReference type="STRING" id="1537102.L1LBU1"/>
<dbReference type="VEuPathDB" id="PiroplasmaDB:BEWA_012980"/>
<dbReference type="EMBL" id="ACOU01000004">
    <property type="protein sequence ID" value="EKX72739.1"/>
    <property type="molecule type" value="Genomic_DNA"/>
</dbReference>
<protein>
    <submittedName>
        <fullName evidence="1">Uncharacterized protein</fullName>
    </submittedName>
</protein>
<organism evidence="1 2">
    <name type="scientific">Theileria equi strain WA</name>
    <dbReference type="NCBI Taxonomy" id="1537102"/>
    <lineage>
        <taxon>Eukaryota</taxon>
        <taxon>Sar</taxon>
        <taxon>Alveolata</taxon>
        <taxon>Apicomplexa</taxon>
        <taxon>Aconoidasida</taxon>
        <taxon>Piroplasmida</taxon>
        <taxon>Theileriidae</taxon>
        <taxon>Theileria</taxon>
    </lineage>
</organism>
<dbReference type="AlphaFoldDB" id="L1LBU1"/>
<keyword evidence="2" id="KW-1185">Reference proteome</keyword>
<dbReference type="Proteomes" id="UP000031512">
    <property type="component" value="Unassembled WGS sequence"/>
</dbReference>
<dbReference type="eggNOG" id="ENOG502RSZ5">
    <property type="taxonomic scope" value="Eukaryota"/>
</dbReference>
<dbReference type="KEGG" id="beq:BEWA_012980"/>
<reference evidence="1 2" key="1">
    <citation type="journal article" date="2012" name="BMC Genomics">
        <title>Comparative genomic analysis and phylogenetic position of Theileria equi.</title>
        <authorList>
            <person name="Kappmeyer L.S."/>
            <person name="Thiagarajan M."/>
            <person name="Herndon D.R."/>
            <person name="Ramsay J.D."/>
            <person name="Caler E."/>
            <person name="Djikeng A."/>
            <person name="Gillespie J.J."/>
            <person name="Lau A.O."/>
            <person name="Roalson E.H."/>
            <person name="Silva J.C."/>
            <person name="Silva M.G."/>
            <person name="Suarez C.E."/>
            <person name="Ueti M.W."/>
            <person name="Nene V.M."/>
            <person name="Mealey R.H."/>
            <person name="Knowles D.P."/>
            <person name="Brayton K.A."/>
        </authorList>
    </citation>
    <scope>NUCLEOTIDE SEQUENCE [LARGE SCALE GENOMIC DNA]</scope>
    <source>
        <strain evidence="1 2">WA</strain>
    </source>
</reference>
<dbReference type="GeneID" id="15804374"/>
<gene>
    <name evidence="1" type="ORF">BEWA_012980</name>
</gene>
<evidence type="ECO:0000313" key="1">
    <source>
        <dbReference type="EMBL" id="EKX72739.1"/>
    </source>
</evidence>